<evidence type="ECO:0000256" key="20">
    <source>
        <dbReference type="SAM" id="MobiDB-lite"/>
    </source>
</evidence>
<dbReference type="GO" id="GO:0016887">
    <property type="term" value="F:ATP hydrolysis activity"/>
    <property type="evidence" value="ECO:0007669"/>
    <property type="project" value="UniProtKB-UniRule"/>
</dbReference>
<comment type="catalytic activity">
    <reaction evidence="9 14 15 18">
        <text>Hydrolysis of proteins in presence of ATP.</text>
        <dbReference type="EC" id="3.4.21.53"/>
    </reaction>
</comment>
<organism evidence="23 24">
    <name type="scientific">Candidatus Faecivivens stercoripullorum</name>
    <dbReference type="NCBI Taxonomy" id="2840805"/>
    <lineage>
        <taxon>Bacteria</taxon>
        <taxon>Bacillati</taxon>
        <taxon>Bacillota</taxon>
        <taxon>Clostridia</taxon>
        <taxon>Eubacteriales</taxon>
        <taxon>Oscillospiraceae</taxon>
        <taxon>Oscillospiraceae incertae sedis</taxon>
        <taxon>Candidatus Faecivivens</taxon>
    </lineage>
</organism>
<dbReference type="InterPro" id="IPR020568">
    <property type="entry name" value="Ribosomal_Su5_D2-typ_SF"/>
</dbReference>
<comment type="subcellular location">
    <subcellularLocation>
        <location evidence="1 14 15">Cytoplasm</location>
    </subcellularLocation>
</comment>
<protein>
    <recommendedName>
        <fullName evidence="12 14">Lon protease</fullName>
        <ecNumber evidence="11 14">3.4.21.53</ecNumber>
    </recommendedName>
    <alternativeName>
        <fullName evidence="13 14">ATP-dependent protease La</fullName>
    </alternativeName>
</protein>
<dbReference type="GO" id="GO:0034605">
    <property type="term" value="P:cellular response to heat"/>
    <property type="evidence" value="ECO:0007669"/>
    <property type="project" value="UniProtKB-UniRule"/>
</dbReference>
<dbReference type="InterPro" id="IPR003593">
    <property type="entry name" value="AAA+_ATPase"/>
</dbReference>
<dbReference type="GO" id="GO:0043565">
    <property type="term" value="F:sequence-specific DNA binding"/>
    <property type="evidence" value="ECO:0007669"/>
    <property type="project" value="UniProtKB-UniRule"/>
</dbReference>
<evidence type="ECO:0000256" key="16">
    <source>
        <dbReference type="PIRSR" id="PIRSR001174-1"/>
    </source>
</evidence>
<keyword evidence="8 14" id="KW-0346">Stress response</keyword>
<evidence type="ECO:0000256" key="15">
    <source>
        <dbReference type="PIRNR" id="PIRNR001174"/>
    </source>
</evidence>
<dbReference type="InterPro" id="IPR014721">
    <property type="entry name" value="Ribsml_uS5_D2-typ_fold_subgr"/>
</dbReference>
<evidence type="ECO:0000256" key="4">
    <source>
        <dbReference type="ARBA" id="ARBA00022741"/>
    </source>
</evidence>
<dbReference type="PRINTS" id="PR00830">
    <property type="entry name" value="ENDOLAPTASE"/>
</dbReference>
<evidence type="ECO:0000313" key="23">
    <source>
        <dbReference type="EMBL" id="HIT94811.1"/>
    </source>
</evidence>
<feature type="domain" description="Lon N-terminal" evidence="22">
    <location>
        <begin position="12"/>
        <end position="208"/>
    </location>
</feature>
<evidence type="ECO:0000256" key="18">
    <source>
        <dbReference type="PROSITE-ProRule" id="PRU01122"/>
    </source>
</evidence>
<evidence type="ECO:0000256" key="12">
    <source>
        <dbReference type="ARBA" id="ARBA00071934"/>
    </source>
</evidence>
<evidence type="ECO:0000256" key="19">
    <source>
        <dbReference type="RuleBase" id="RU000591"/>
    </source>
</evidence>
<dbReference type="GO" id="GO:0004176">
    <property type="term" value="F:ATP-dependent peptidase activity"/>
    <property type="evidence" value="ECO:0007669"/>
    <property type="project" value="UniProtKB-UniRule"/>
</dbReference>
<dbReference type="InterPro" id="IPR054594">
    <property type="entry name" value="Lon_lid"/>
</dbReference>
<evidence type="ECO:0000256" key="13">
    <source>
        <dbReference type="ARBA" id="ARBA00082722"/>
    </source>
</evidence>
<keyword evidence="3 14" id="KW-0645">Protease</keyword>
<evidence type="ECO:0000259" key="22">
    <source>
        <dbReference type="PROSITE" id="PS51787"/>
    </source>
</evidence>
<keyword evidence="7 14" id="KW-0067">ATP-binding</keyword>
<evidence type="ECO:0000256" key="9">
    <source>
        <dbReference type="ARBA" id="ARBA00050665"/>
    </source>
</evidence>
<dbReference type="GO" id="GO:0006515">
    <property type="term" value="P:protein quality control for misfolded or incompletely synthesized proteins"/>
    <property type="evidence" value="ECO:0007669"/>
    <property type="project" value="UniProtKB-UniRule"/>
</dbReference>
<dbReference type="InterPro" id="IPR008269">
    <property type="entry name" value="Lon_proteolytic"/>
</dbReference>
<dbReference type="AlphaFoldDB" id="A0A9D1KSR0"/>
<comment type="subunit">
    <text evidence="14 15">Homohexamer. Organized in a ring with a central cavity.</text>
</comment>
<dbReference type="PROSITE" id="PS01046">
    <property type="entry name" value="LON_SER"/>
    <property type="match status" value="1"/>
</dbReference>
<dbReference type="InterPro" id="IPR003959">
    <property type="entry name" value="ATPase_AAA_core"/>
</dbReference>
<name>A0A9D1KSR0_9FIRM</name>
<accession>A0A9D1KSR0</accession>
<dbReference type="PROSITE" id="PS51786">
    <property type="entry name" value="LON_PROTEOLYTIC"/>
    <property type="match status" value="1"/>
</dbReference>
<dbReference type="EC" id="3.4.21.53" evidence="11 14"/>
<evidence type="ECO:0000256" key="11">
    <source>
        <dbReference type="ARBA" id="ARBA00066743"/>
    </source>
</evidence>
<dbReference type="InterPro" id="IPR027417">
    <property type="entry name" value="P-loop_NTPase"/>
</dbReference>
<dbReference type="SMART" id="SM00382">
    <property type="entry name" value="AAA"/>
    <property type="match status" value="1"/>
</dbReference>
<comment type="similarity">
    <text evidence="14 15 18 19">Belongs to the peptidase S16 family.</text>
</comment>
<comment type="induction">
    <text evidence="14">By heat shock.</text>
</comment>
<dbReference type="NCBIfam" id="TIGR00763">
    <property type="entry name" value="lon"/>
    <property type="match status" value="1"/>
</dbReference>
<dbReference type="GO" id="GO:0005524">
    <property type="term" value="F:ATP binding"/>
    <property type="evidence" value="ECO:0007669"/>
    <property type="project" value="UniProtKB-UniRule"/>
</dbReference>
<dbReference type="Pfam" id="PF22667">
    <property type="entry name" value="Lon_lid"/>
    <property type="match status" value="1"/>
</dbReference>
<evidence type="ECO:0000256" key="2">
    <source>
        <dbReference type="ARBA" id="ARBA00022490"/>
    </source>
</evidence>
<dbReference type="FunFam" id="3.40.50.300:FF:000021">
    <property type="entry name" value="Lon protease homolog"/>
    <property type="match status" value="1"/>
</dbReference>
<proteinExistence type="evidence at transcript level"/>
<dbReference type="Pfam" id="PF00004">
    <property type="entry name" value="AAA"/>
    <property type="match status" value="1"/>
</dbReference>
<comment type="function">
    <text evidence="10 14">ATP-dependent serine protease that mediates the selective degradation of mutant and abnormal proteins as well as certain short-lived regulatory proteins. Required for cellular homeostasis and for survival from DNA damage and developmental changes induced by stress. Degrades polypeptides processively to yield small peptide fragments that are 5 to 10 amino acids long. Binds to DNA in a double-stranded, site-specific manner.</text>
</comment>
<dbReference type="CDD" id="cd19500">
    <property type="entry name" value="RecA-like_Lon"/>
    <property type="match status" value="1"/>
</dbReference>
<dbReference type="PANTHER" id="PTHR10046">
    <property type="entry name" value="ATP DEPENDENT LON PROTEASE FAMILY MEMBER"/>
    <property type="match status" value="1"/>
</dbReference>
<feature type="binding site" evidence="14 17">
    <location>
        <begin position="361"/>
        <end position="368"/>
    </location>
    <ligand>
        <name>ATP</name>
        <dbReference type="ChEBI" id="CHEBI:30616"/>
    </ligand>
</feature>
<keyword evidence="2 14" id="KW-0963">Cytoplasm</keyword>
<evidence type="ECO:0000256" key="3">
    <source>
        <dbReference type="ARBA" id="ARBA00022670"/>
    </source>
</evidence>
<reference evidence="23" key="2">
    <citation type="journal article" date="2021" name="PeerJ">
        <title>Extensive microbial diversity within the chicken gut microbiome revealed by metagenomics and culture.</title>
        <authorList>
            <person name="Gilroy R."/>
            <person name="Ravi A."/>
            <person name="Getino M."/>
            <person name="Pursley I."/>
            <person name="Horton D.L."/>
            <person name="Alikhan N.F."/>
            <person name="Baker D."/>
            <person name="Gharbi K."/>
            <person name="Hall N."/>
            <person name="Watson M."/>
            <person name="Adriaenssens E.M."/>
            <person name="Foster-Nyarko E."/>
            <person name="Jarju S."/>
            <person name="Secka A."/>
            <person name="Antonio M."/>
            <person name="Oren A."/>
            <person name="Chaudhuri R.R."/>
            <person name="La Ragione R."/>
            <person name="Hildebrand F."/>
            <person name="Pallen M.J."/>
        </authorList>
    </citation>
    <scope>NUCLEOTIDE SEQUENCE</scope>
    <source>
        <strain evidence="23">ChiBcec7-5410</strain>
    </source>
</reference>
<dbReference type="SMART" id="SM00464">
    <property type="entry name" value="LON"/>
    <property type="match status" value="1"/>
</dbReference>
<dbReference type="Proteomes" id="UP000824160">
    <property type="component" value="Unassembled WGS sequence"/>
</dbReference>
<dbReference type="Pfam" id="PF05362">
    <property type="entry name" value="Lon_C"/>
    <property type="match status" value="1"/>
</dbReference>
<feature type="active site" evidence="14 16">
    <location>
        <position position="727"/>
    </location>
</feature>
<dbReference type="Gene3D" id="3.30.230.10">
    <property type="match status" value="1"/>
</dbReference>
<evidence type="ECO:0000256" key="8">
    <source>
        <dbReference type="ARBA" id="ARBA00023016"/>
    </source>
</evidence>
<dbReference type="GO" id="GO:0004252">
    <property type="term" value="F:serine-type endopeptidase activity"/>
    <property type="evidence" value="ECO:0007669"/>
    <property type="project" value="UniProtKB-UniRule"/>
</dbReference>
<dbReference type="Gene3D" id="3.40.50.300">
    <property type="entry name" value="P-loop containing nucleotide triphosphate hydrolases"/>
    <property type="match status" value="1"/>
</dbReference>
<dbReference type="Gene3D" id="2.30.130.40">
    <property type="entry name" value="LON domain-like"/>
    <property type="match status" value="1"/>
</dbReference>
<dbReference type="Pfam" id="PF02190">
    <property type="entry name" value="LON_substr_bdg"/>
    <property type="match status" value="1"/>
</dbReference>
<dbReference type="GO" id="GO:0005737">
    <property type="term" value="C:cytoplasm"/>
    <property type="evidence" value="ECO:0007669"/>
    <property type="project" value="UniProtKB-SubCell"/>
</dbReference>
<feature type="domain" description="Lon proteolytic" evidence="21">
    <location>
        <begin position="597"/>
        <end position="778"/>
    </location>
</feature>
<comment type="caution">
    <text evidence="23">The sequence shown here is derived from an EMBL/GenBank/DDBJ whole genome shotgun (WGS) entry which is preliminary data.</text>
</comment>
<evidence type="ECO:0000256" key="17">
    <source>
        <dbReference type="PIRSR" id="PIRSR001174-2"/>
    </source>
</evidence>
<evidence type="ECO:0000256" key="1">
    <source>
        <dbReference type="ARBA" id="ARBA00004496"/>
    </source>
</evidence>
<dbReference type="PROSITE" id="PS51787">
    <property type="entry name" value="LON_N"/>
    <property type="match status" value="1"/>
</dbReference>
<dbReference type="SUPFAM" id="SSF52540">
    <property type="entry name" value="P-loop containing nucleoside triphosphate hydrolases"/>
    <property type="match status" value="1"/>
</dbReference>
<dbReference type="InterPro" id="IPR003111">
    <property type="entry name" value="Lon_prtase_N"/>
</dbReference>
<keyword evidence="6 14" id="KW-0720">Serine protease</keyword>
<dbReference type="InterPro" id="IPR027065">
    <property type="entry name" value="Lon_Prtase"/>
</dbReference>
<evidence type="ECO:0000259" key="21">
    <source>
        <dbReference type="PROSITE" id="PS51786"/>
    </source>
</evidence>
<dbReference type="EMBL" id="DVLW01000176">
    <property type="protein sequence ID" value="HIT94811.1"/>
    <property type="molecule type" value="Genomic_DNA"/>
</dbReference>
<evidence type="ECO:0000313" key="24">
    <source>
        <dbReference type="Proteomes" id="UP000824160"/>
    </source>
</evidence>
<reference evidence="23" key="1">
    <citation type="submission" date="2020-10" db="EMBL/GenBank/DDBJ databases">
        <authorList>
            <person name="Gilroy R."/>
        </authorList>
    </citation>
    <scope>NUCLEOTIDE SEQUENCE</scope>
    <source>
        <strain evidence="23">ChiBcec7-5410</strain>
    </source>
</reference>
<dbReference type="HAMAP" id="MF_01973">
    <property type="entry name" value="lon_bact"/>
    <property type="match status" value="1"/>
</dbReference>
<dbReference type="InterPro" id="IPR008268">
    <property type="entry name" value="Peptidase_S16_AS"/>
</dbReference>
<keyword evidence="4 14" id="KW-0547">Nucleotide-binding</keyword>
<keyword evidence="5 14" id="KW-0378">Hydrolase</keyword>
<dbReference type="SUPFAM" id="SSF88697">
    <property type="entry name" value="PUA domain-like"/>
    <property type="match status" value="1"/>
</dbReference>
<dbReference type="InterPro" id="IPR046336">
    <property type="entry name" value="Lon_prtase_N_sf"/>
</dbReference>
<evidence type="ECO:0000256" key="10">
    <source>
        <dbReference type="ARBA" id="ARBA00053875"/>
    </source>
</evidence>
<evidence type="ECO:0000256" key="7">
    <source>
        <dbReference type="ARBA" id="ARBA00022840"/>
    </source>
</evidence>
<dbReference type="InterPro" id="IPR015947">
    <property type="entry name" value="PUA-like_sf"/>
</dbReference>
<evidence type="ECO:0000256" key="14">
    <source>
        <dbReference type="HAMAP-Rule" id="MF_01973"/>
    </source>
</evidence>
<dbReference type="Gene3D" id="1.20.5.5270">
    <property type="match status" value="1"/>
</dbReference>
<dbReference type="PIRSF" id="PIRSF001174">
    <property type="entry name" value="Lon_proteas"/>
    <property type="match status" value="1"/>
</dbReference>
<feature type="active site" evidence="14 16">
    <location>
        <position position="684"/>
    </location>
</feature>
<evidence type="ECO:0000256" key="5">
    <source>
        <dbReference type="ARBA" id="ARBA00022801"/>
    </source>
</evidence>
<evidence type="ECO:0000256" key="6">
    <source>
        <dbReference type="ARBA" id="ARBA00022825"/>
    </source>
</evidence>
<dbReference type="InterPro" id="IPR004815">
    <property type="entry name" value="Lon_bac/euk-typ"/>
</dbReference>
<sequence length="811" mass="90694">MENEGREQMTILPALAMRGIVMFPSMTLHFDVGREQSIHAIREAMSQDKRIFLAAQKDFTVEKPQNDDIYTVGVVARIVQLLNNGKDSVRIMVEGLYKAEAVSYDLSGDFYTAQVRRIYDNDELDASEEKQEGMIRALVHCFDDYAEMVPKMPDEIVTAVLSQKTVKGMYNKIVQSLFLQVEDKQALLEEPDLATRVGMLVGIVNREISVMGWEKEIYDQVKESMDKNQRDYFLREQMRVISEELGEGDSPMEDSMFFTETIQNIQHITDSAREKLLRECERLYRTPPQSQEGQVIRTYLETVTELPWDKVSEEHNDINRAEKVLNRDHYGMEKVKKRILESIAVRQMAPDIKGQILCLSGPPGVGKTSIARSVAEALGRKYVRISLGGVKDEAEIRGHRKTYLGSMPGRIIDAIRQAGTRNPLILLDEIDKMSADYKGDPSSAMLEVLDPEQNANFRDHYLEVPFDLSDVLFITTANDTGMIPQPLLDRMELIEMSSYTREEKWHIARKHLLPKQLKKHGLSSTQLKINKAALYELIDGYTREAGVRQLERQLAALCRKAAKSIVSGEAEAVSVTPKNIASLLGIPRYADLAATKENQVGVVNGLAWTSVGGEMMEIEAIVLPGTGKIQTTGSLGEVMTESAQIAVSLVRSFADRYGIDPEFYKKNDLHIHAPEGAVPKDGPSAGVTMTTCIVSALSGMPVRGDVAMTGEITLHGRVLPIGGLREKSMAAYRRGMKMVFIPEDNKKDLEEVDAVVKEHVQFVPVKRINEILDKVLIRHEPTTTAPAPETPKPELPTTIPPTESSLHGVKC</sequence>
<dbReference type="Gene3D" id="1.10.8.60">
    <property type="match status" value="1"/>
</dbReference>
<dbReference type="InterPro" id="IPR027543">
    <property type="entry name" value="Lon_bac"/>
</dbReference>
<feature type="region of interest" description="Disordered" evidence="20">
    <location>
        <begin position="782"/>
        <end position="811"/>
    </location>
</feature>
<dbReference type="SUPFAM" id="SSF54211">
    <property type="entry name" value="Ribosomal protein S5 domain 2-like"/>
    <property type="match status" value="1"/>
</dbReference>
<dbReference type="Gene3D" id="1.20.58.1480">
    <property type="match status" value="1"/>
</dbReference>
<gene>
    <name evidence="14 23" type="primary">lon</name>
    <name evidence="23" type="ORF">IAC43_06465</name>
</gene>